<accession>A0A6P6R5C4</accession>
<feature type="chain" id="PRO_5028132114" evidence="2">
    <location>
        <begin position="41"/>
        <end position="200"/>
    </location>
</feature>
<dbReference type="AlphaFoldDB" id="A0A6P6R5C4"/>
<dbReference type="RefSeq" id="XP_026140413.1">
    <property type="nucleotide sequence ID" value="XM_026284628.1"/>
</dbReference>
<feature type="transmembrane region" description="Helical" evidence="1">
    <location>
        <begin position="166"/>
        <end position="186"/>
    </location>
</feature>
<dbReference type="Proteomes" id="UP000515129">
    <property type="component" value="Chromosome 16"/>
</dbReference>
<feature type="signal peptide" evidence="2">
    <location>
        <begin position="1"/>
        <end position="40"/>
    </location>
</feature>
<reference evidence="4" key="1">
    <citation type="submission" date="2025-08" db="UniProtKB">
        <authorList>
            <consortium name="RefSeq"/>
        </authorList>
    </citation>
    <scope>IDENTIFICATION</scope>
    <source>
        <strain evidence="4">Wakin</strain>
        <tissue evidence="4">Muscle</tissue>
    </source>
</reference>
<evidence type="ECO:0000256" key="2">
    <source>
        <dbReference type="SAM" id="SignalP"/>
    </source>
</evidence>
<keyword evidence="1" id="KW-1133">Transmembrane helix</keyword>
<name>A0A6P6R5C4_CARAU</name>
<evidence type="ECO:0000256" key="1">
    <source>
        <dbReference type="SAM" id="Phobius"/>
    </source>
</evidence>
<dbReference type="GeneID" id="113116451"/>
<evidence type="ECO:0000313" key="3">
    <source>
        <dbReference type="Proteomes" id="UP000515129"/>
    </source>
</evidence>
<keyword evidence="3" id="KW-1185">Reference proteome</keyword>
<dbReference type="OrthoDB" id="8962078at2759"/>
<proteinExistence type="predicted"/>
<gene>
    <name evidence="4" type="primary">LOC113116451</name>
</gene>
<keyword evidence="1" id="KW-0472">Membrane</keyword>
<sequence>MLQCEFCSGRSSTSVTAMLPGARFTSILLACIFTLGRCSSATCKGCPKNQEIQCESLRSSHGYTYTVPPGILYENCEQGWYYQNGTFIVDSTRNGDRNSLPVVVAVTPHNLTVRVCENLRWELDCGECRCCINYTITDLKHSAAIDPLPRNNTTGDEKDGNDLPGWGIILIIILGTVAVSAFIFFIGKRAKCFYKPNTAL</sequence>
<dbReference type="KEGG" id="caua:113116451"/>
<keyword evidence="2" id="KW-0732">Signal</keyword>
<keyword evidence="1" id="KW-0812">Transmembrane</keyword>
<protein>
    <submittedName>
        <fullName evidence="4">Uncharacterized protein LOC113116451 isoform X1</fullName>
    </submittedName>
</protein>
<evidence type="ECO:0000313" key="4">
    <source>
        <dbReference type="RefSeq" id="XP_026140413.1"/>
    </source>
</evidence>
<organism evidence="3 4">
    <name type="scientific">Carassius auratus</name>
    <name type="common">Goldfish</name>
    <dbReference type="NCBI Taxonomy" id="7957"/>
    <lineage>
        <taxon>Eukaryota</taxon>
        <taxon>Metazoa</taxon>
        <taxon>Chordata</taxon>
        <taxon>Craniata</taxon>
        <taxon>Vertebrata</taxon>
        <taxon>Euteleostomi</taxon>
        <taxon>Actinopterygii</taxon>
        <taxon>Neopterygii</taxon>
        <taxon>Teleostei</taxon>
        <taxon>Ostariophysi</taxon>
        <taxon>Cypriniformes</taxon>
        <taxon>Cyprinidae</taxon>
        <taxon>Cyprininae</taxon>
        <taxon>Carassius</taxon>
    </lineage>
</organism>